<accession>A0A2T5LQB9</accession>
<evidence type="ECO:0000256" key="1">
    <source>
        <dbReference type="SAM" id="MobiDB-lite"/>
    </source>
</evidence>
<comment type="caution">
    <text evidence="2">The sequence shown here is derived from an EMBL/GenBank/DDBJ whole genome shotgun (WGS) entry which is preliminary data.</text>
</comment>
<dbReference type="AlphaFoldDB" id="A0A2T5LQB9"/>
<evidence type="ECO:0000313" key="2">
    <source>
        <dbReference type="EMBL" id="PTU18469.1"/>
    </source>
</evidence>
<proteinExistence type="predicted"/>
<protein>
    <submittedName>
        <fullName evidence="2">Uncharacterized protein</fullName>
    </submittedName>
</protein>
<gene>
    <name evidence="2" type="ORF">P175DRAFT_0313063</name>
</gene>
<organism evidence="2 3">
    <name type="scientific">Aspergillus ochraceoroseus IBT 24754</name>
    <dbReference type="NCBI Taxonomy" id="1392256"/>
    <lineage>
        <taxon>Eukaryota</taxon>
        <taxon>Fungi</taxon>
        <taxon>Dikarya</taxon>
        <taxon>Ascomycota</taxon>
        <taxon>Pezizomycotina</taxon>
        <taxon>Eurotiomycetes</taxon>
        <taxon>Eurotiomycetidae</taxon>
        <taxon>Eurotiales</taxon>
        <taxon>Aspergillaceae</taxon>
        <taxon>Aspergillus</taxon>
        <taxon>Aspergillus subgen. Nidulantes</taxon>
    </lineage>
</organism>
<reference evidence="2 3" key="1">
    <citation type="journal article" date="2018" name="Proc. Natl. Acad. Sci. U.S.A.">
        <title>Linking secondary metabolites to gene clusters through genome sequencing of six diverse Aspergillus species.</title>
        <authorList>
            <person name="Kaerboelling I."/>
            <person name="Vesth T.C."/>
            <person name="Frisvad J.C."/>
            <person name="Nybo J.L."/>
            <person name="Theobald S."/>
            <person name="Kuo A."/>
            <person name="Bowyer P."/>
            <person name="Matsuda Y."/>
            <person name="Mondo S."/>
            <person name="Lyhne E.K."/>
            <person name="Kogle M.E."/>
            <person name="Clum A."/>
            <person name="Lipzen A."/>
            <person name="Salamov A."/>
            <person name="Ngan C.Y."/>
            <person name="Daum C."/>
            <person name="Chiniquy J."/>
            <person name="Barry K."/>
            <person name="LaButti K."/>
            <person name="Haridas S."/>
            <person name="Simmons B.A."/>
            <person name="Magnuson J.K."/>
            <person name="Mortensen U.H."/>
            <person name="Larsen T.O."/>
            <person name="Grigoriev I.V."/>
            <person name="Baker S.E."/>
            <person name="Andersen M.R."/>
        </authorList>
    </citation>
    <scope>NUCLEOTIDE SEQUENCE [LARGE SCALE GENOMIC DNA]</scope>
    <source>
        <strain evidence="2 3">IBT 24754</strain>
    </source>
</reference>
<feature type="region of interest" description="Disordered" evidence="1">
    <location>
        <begin position="36"/>
        <end position="68"/>
    </location>
</feature>
<dbReference type="RefSeq" id="XP_040749861.1">
    <property type="nucleotide sequence ID" value="XM_040892834.1"/>
</dbReference>
<dbReference type="EMBL" id="MSFN02000007">
    <property type="protein sequence ID" value="PTU18469.1"/>
    <property type="molecule type" value="Genomic_DNA"/>
</dbReference>
<sequence length="159" mass="17954">MGLGETEKNLHITWNTGRYSLPFTTLVVFRKGAWRRRKSNSHNKEKEETGENQLDNPENKPPSTLRHIPTRCLRAFAESRQLESKGKNAHAATAVEYGSLTGSHFPSRDTTDAHDHLDTHTLDVCHPAQKLSYEVAYSGYFYLSLSISLHPSTIGFVKD</sequence>
<name>A0A2T5LQB9_9EURO</name>
<dbReference type="Proteomes" id="UP000244073">
    <property type="component" value="Unassembled WGS sequence"/>
</dbReference>
<dbReference type="GeneID" id="63809716"/>
<dbReference type="VEuPathDB" id="FungiDB:P175DRAFT_0313063"/>
<evidence type="ECO:0000313" key="3">
    <source>
        <dbReference type="Proteomes" id="UP000244073"/>
    </source>
</evidence>